<dbReference type="AlphaFoldDB" id="A0A3M2RMI0"/>
<feature type="domain" description="Clr5" evidence="1">
    <location>
        <begin position="27"/>
        <end position="77"/>
    </location>
</feature>
<organism evidence="2 3">
    <name type="scientific">Fusarium kuroshium</name>
    <dbReference type="NCBI Taxonomy" id="2010991"/>
    <lineage>
        <taxon>Eukaryota</taxon>
        <taxon>Fungi</taxon>
        <taxon>Dikarya</taxon>
        <taxon>Ascomycota</taxon>
        <taxon>Pezizomycotina</taxon>
        <taxon>Sordariomycetes</taxon>
        <taxon>Hypocreomycetidae</taxon>
        <taxon>Hypocreales</taxon>
        <taxon>Nectriaceae</taxon>
        <taxon>Fusarium</taxon>
        <taxon>Fusarium solani species complex</taxon>
    </lineage>
</organism>
<dbReference type="OrthoDB" id="5083163at2759"/>
<dbReference type="PANTHER" id="PTHR38788">
    <property type="entry name" value="CLR5 DOMAIN-CONTAINING PROTEIN"/>
    <property type="match status" value="1"/>
</dbReference>
<dbReference type="EMBL" id="NKUJ01000416">
    <property type="protein sequence ID" value="RMJ06434.1"/>
    <property type="molecule type" value="Genomic_DNA"/>
</dbReference>
<dbReference type="STRING" id="2010991.A0A3M2RMI0"/>
<evidence type="ECO:0000313" key="2">
    <source>
        <dbReference type="EMBL" id="RMJ06434.1"/>
    </source>
</evidence>
<evidence type="ECO:0000313" key="3">
    <source>
        <dbReference type="Proteomes" id="UP000277212"/>
    </source>
</evidence>
<sequence>MADVGHSNPRWVTSTLDRNKRSIRITEDDWEKYKSILCTLYKSYTLNIVMEFMRKRFNFHASKRQYGYRLDKWGVKKYNAGEKKNSMGGLEQMEFDNVRPFNTSLRLSLHSNITPTSAIADEMDHDDPRHRISYSWGPGDSEAIKKLAADFCAAMSDDENAFPLYSDIYNFLSQSNQPHSATQMFIAISCARVADTPENARQAHRLLSSLLNQRQLYDDEPHFVMSMLKAYLEDREQTDNTTVKHLTCATIETFLEANGSLRHLPHNYSSIDMVAYYFLFHGLDQYEHALSEEEIPPNFSTEHLLNDFIRRQPFVDMVRQNPVSQPLRLCVAWCSEQLHNNHPVALQDSLAQSNLKMRHWWDNIRIFCTLWGVLLNLVRAGYAPEWYNQCESAYGISASELLVTVSWMIGAETTPRDYAVSGEGLLRNAAECAQSLSGLKESELLLKFLDKFEWMNELVDLGDDEKSFETFVQSQLRQFLSETLRISLPYPAESQESAATEPNRFDTFEFNNDFGFVSVNGVDVSVNDVDYSAMASPSAFFGPGSGR</sequence>
<dbReference type="Proteomes" id="UP000277212">
    <property type="component" value="Unassembled WGS sequence"/>
</dbReference>
<name>A0A3M2RMI0_9HYPO</name>
<evidence type="ECO:0000259" key="1">
    <source>
        <dbReference type="Pfam" id="PF14420"/>
    </source>
</evidence>
<dbReference type="InterPro" id="IPR025676">
    <property type="entry name" value="Clr5_dom"/>
</dbReference>
<reference evidence="2 3" key="1">
    <citation type="submission" date="2017-06" db="EMBL/GenBank/DDBJ databases">
        <title>Comparative genomic analysis of Ambrosia Fusariam Clade fungi.</title>
        <authorList>
            <person name="Stajich J.E."/>
            <person name="Carrillo J."/>
            <person name="Kijimoto T."/>
            <person name="Eskalen A."/>
            <person name="O'Donnell K."/>
            <person name="Kasson M."/>
        </authorList>
    </citation>
    <scope>NUCLEOTIDE SEQUENCE [LARGE SCALE GENOMIC DNA]</scope>
    <source>
        <strain evidence="2">UCR3666</strain>
    </source>
</reference>
<protein>
    <recommendedName>
        <fullName evidence="1">Clr5 domain-containing protein</fullName>
    </recommendedName>
</protein>
<keyword evidence="3" id="KW-1185">Reference proteome</keyword>
<dbReference type="PANTHER" id="PTHR38788:SF3">
    <property type="entry name" value="CLR5 DOMAIN-CONTAINING PROTEIN"/>
    <property type="match status" value="1"/>
</dbReference>
<comment type="caution">
    <text evidence="2">The sequence shown here is derived from an EMBL/GenBank/DDBJ whole genome shotgun (WGS) entry which is preliminary data.</text>
</comment>
<dbReference type="Pfam" id="PF14420">
    <property type="entry name" value="Clr5"/>
    <property type="match status" value="1"/>
</dbReference>
<gene>
    <name evidence="2" type="ORF">CDV36_013971</name>
</gene>
<proteinExistence type="predicted"/>
<accession>A0A3M2RMI0</accession>